<comment type="caution">
    <text evidence="1">The sequence shown here is derived from an EMBL/GenBank/DDBJ whole genome shotgun (WGS) entry which is preliminary data.</text>
</comment>
<evidence type="ECO:0000313" key="1">
    <source>
        <dbReference type="EMBL" id="MED6195564.1"/>
    </source>
</evidence>
<dbReference type="EMBL" id="JASCZI010211652">
    <property type="protein sequence ID" value="MED6195564.1"/>
    <property type="molecule type" value="Genomic_DNA"/>
</dbReference>
<reference evidence="1 2" key="1">
    <citation type="journal article" date="2023" name="Plants (Basel)">
        <title>Bridging the Gap: Combining Genomics and Transcriptomics Approaches to Understand Stylosanthes scabra, an Orphan Legume from the Brazilian Caatinga.</title>
        <authorList>
            <person name="Ferreira-Neto J.R.C."/>
            <person name="da Silva M.D."/>
            <person name="Binneck E."/>
            <person name="de Melo N.F."/>
            <person name="da Silva R.H."/>
            <person name="de Melo A.L.T.M."/>
            <person name="Pandolfi V."/>
            <person name="Bustamante F.O."/>
            <person name="Brasileiro-Vidal A.C."/>
            <person name="Benko-Iseppon A.M."/>
        </authorList>
    </citation>
    <scope>NUCLEOTIDE SEQUENCE [LARGE SCALE GENOMIC DNA]</scope>
    <source>
        <tissue evidence="1">Leaves</tissue>
    </source>
</reference>
<proteinExistence type="predicted"/>
<keyword evidence="2" id="KW-1185">Reference proteome</keyword>
<gene>
    <name evidence="1" type="ORF">PIB30_038988</name>
</gene>
<dbReference type="Proteomes" id="UP001341840">
    <property type="component" value="Unassembled WGS sequence"/>
</dbReference>
<organism evidence="1 2">
    <name type="scientific">Stylosanthes scabra</name>
    <dbReference type="NCBI Taxonomy" id="79078"/>
    <lineage>
        <taxon>Eukaryota</taxon>
        <taxon>Viridiplantae</taxon>
        <taxon>Streptophyta</taxon>
        <taxon>Embryophyta</taxon>
        <taxon>Tracheophyta</taxon>
        <taxon>Spermatophyta</taxon>
        <taxon>Magnoliopsida</taxon>
        <taxon>eudicotyledons</taxon>
        <taxon>Gunneridae</taxon>
        <taxon>Pentapetalae</taxon>
        <taxon>rosids</taxon>
        <taxon>fabids</taxon>
        <taxon>Fabales</taxon>
        <taxon>Fabaceae</taxon>
        <taxon>Papilionoideae</taxon>
        <taxon>50 kb inversion clade</taxon>
        <taxon>dalbergioids sensu lato</taxon>
        <taxon>Dalbergieae</taxon>
        <taxon>Pterocarpus clade</taxon>
        <taxon>Stylosanthes</taxon>
    </lineage>
</organism>
<evidence type="ECO:0000313" key="2">
    <source>
        <dbReference type="Proteomes" id="UP001341840"/>
    </source>
</evidence>
<protein>
    <submittedName>
        <fullName evidence="1">Uncharacterized protein</fullName>
    </submittedName>
</protein>
<name>A0ABU6XED5_9FABA</name>
<sequence length="106" mass="12255">MARRESRVSIELGVQGPKRSTLNRFVANWNRLYPCGLKENHLTLNQDPESTPSSKPYELFRIKSSRLVPKPIRFHPDFTFNVRKALRVDSSSSESIPKRNNLFLKG</sequence>
<accession>A0ABU6XED5</accession>